<evidence type="ECO:0000313" key="14">
    <source>
        <dbReference type="EMBL" id="MDG0808403.1"/>
    </source>
</evidence>
<keyword evidence="10" id="KW-0100">Branched-chain amino acid biosynthesis</keyword>
<protein>
    <submittedName>
        <fullName evidence="14">SDR family NAD(P)-dependent oxidoreductase</fullName>
    </submittedName>
</protein>
<dbReference type="PANTHER" id="PTHR43661:SF3">
    <property type="entry name" value="D-XYLONATE DEHYDRATASE YAGF-RELATED"/>
    <property type="match status" value="1"/>
</dbReference>
<dbReference type="SUPFAM" id="SSF52016">
    <property type="entry name" value="LeuD/IlvD-like"/>
    <property type="match status" value="1"/>
</dbReference>
<dbReference type="EMBL" id="JAPDIA010000001">
    <property type="protein sequence ID" value="MDG0808403.1"/>
    <property type="molecule type" value="Genomic_DNA"/>
</dbReference>
<evidence type="ECO:0000256" key="4">
    <source>
        <dbReference type="ARBA" id="ARBA00022714"/>
    </source>
</evidence>
<reference evidence="14" key="1">
    <citation type="submission" date="2022-10" db="EMBL/GenBank/DDBJ databases">
        <title>Comparative genomic analysis of Cohnella hashimotonis sp. nov., isolated from the International Space Station.</title>
        <authorList>
            <person name="Simpson A."/>
            <person name="Venkateswaran K."/>
        </authorList>
    </citation>
    <scope>NUCLEOTIDE SEQUENCE</scope>
    <source>
        <strain evidence="14">DSM 28161</strain>
    </source>
</reference>
<dbReference type="GO" id="GO:0016836">
    <property type="term" value="F:hydro-lyase activity"/>
    <property type="evidence" value="ECO:0007669"/>
    <property type="project" value="TreeGrafter"/>
</dbReference>
<evidence type="ECO:0000256" key="10">
    <source>
        <dbReference type="ARBA" id="ARBA00023304"/>
    </source>
</evidence>
<dbReference type="SUPFAM" id="SSF51126">
    <property type="entry name" value="Pectin lyase-like"/>
    <property type="match status" value="2"/>
</dbReference>
<feature type="domain" description="Dihydroxy-acid/6-phosphogluconate dehydratase C-terminal" evidence="13">
    <location>
        <begin position="210"/>
        <end position="386"/>
    </location>
</feature>
<dbReference type="SUPFAM" id="SSF51735">
    <property type="entry name" value="NAD(P)-binding Rossmann-fold domains"/>
    <property type="match status" value="1"/>
</dbReference>
<dbReference type="InterPro" id="IPR012334">
    <property type="entry name" value="Pectin_lyas_fold"/>
</dbReference>
<dbReference type="SMART" id="SM00710">
    <property type="entry name" value="PbH1"/>
    <property type="match status" value="7"/>
</dbReference>
<feature type="domain" description="Dihydroxy-acid/6-phosphogluconate dehydratase N-terminal" evidence="12">
    <location>
        <begin position="4"/>
        <end position="184"/>
    </location>
</feature>
<keyword evidence="6" id="KW-0560">Oxidoreductase</keyword>
<keyword evidence="5" id="KW-0479">Metal-binding</keyword>
<proteinExistence type="inferred from homology"/>
<dbReference type="Pfam" id="PF00106">
    <property type="entry name" value="adh_short"/>
    <property type="match status" value="1"/>
</dbReference>
<dbReference type="CDD" id="cd05233">
    <property type="entry name" value="SDR_c"/>
    <property type="match status" value="1"/>
</dbReference>
<dbReference type="GO" id="GO:0046872">
    <property type="term" value="F:metal ion binding"/>
    <property type="evidence" value="ECO:0007669"/>
    <property type="project" value="UniProtKB-KW"/>
</dbReference>
<dbReference type="PROSITE" id="PS00061">
    <property type="entry name" value="ADH_SHORT"/>
    <property type="match status" value="1"/>
</dbReference>
<dbReference type="GO" id="GO:0008206">
    <property type="term" value="P:bile acid metabolic process"/>
    <property type="evidence" value="ECO:0007669"/>
    <property type="project" value="UniProtKB-ARBA"/>
</dbReference>
<evidence type="ECO:0000256" key="8">
    <source>
        <dbReference type="ARBA" id="ARBA00023014"/>
    </source>
</evidence>
<dbReference type="AlphaFoldDB" id="A0A9X4KQ05"/>
<dbReference type="Gene3D" id="3.50.30.80">
    <property type="entry name" value="IlvD/EDD C-terminal domain-like"/>
    <property type="match status" value="1"/>
</dbReference>
<dbReference type="InterPro" id="IPR000581">
    <property type="entry name" value="ILV_EDD_N"/>
</dbReference>
<evidence type="ECO:0000256" key="7">
    <source>
        <dbReference type="ARBA" id="ARBA00023004"/>
    </source>
</evidence>
<dbReference type="Gene3D" id="2.160.20.10">
    <property type="entry name" value="Single-stranded right-handed beta-helix, Pectin lyase-like"/>
    <property type="match status" value="1"/>
</dbReference>
<evidence type="ECO:0000313" key="15">
    <source>
        <dbReference type="Proteomes" id="UP001153404"/>
    </source>
</evidence>
<dbReference type="PRINTS" id="PR00080">
    <property type="entry name" value="SDRFAMILY"/>
</dbReference>
<dbReference type="InterPro" id="IPR002347">
    <property type="entry name" value="SDR_fam"/>
</dbReference>
<keyword evidence="8" id="KW-0411">Iron-sulfur</keyword>
<dbReference type="GO" id="GO:0009082">
    <property type="term" value="P:branched-chain amino acid biosynthetic process"/>
    <property type="evidence" value="ECO:0007669"/>
    <property type="project" value="UniProtKB-KW"/>
</dbReference>
<evidence type="ECO:0000256" key="9">
    <source>
        <dbReference type="ARBA" id="ARBA00023239"/>
    </source>
</evidence>
<gene>
    <name evidence="14" type="ORF">OMP40_02490</name>
</gene>
<sequence length="1197" mass="130212">MSVETESGKMTKEEFLAFQRACCPTCGACQYMGTAATMQAMAEALGLALPWSALIPATNAEIRRSAREAGQQVMRLARAGIKPSDILTRQSFENAIMVHSAIGGSLNAVMHLIAIARETGIELSADRFDEIHGRVPVLVDTKTAGHYPTELFWYAGGVPFVMEEIRELLHTDALTVTGRTVGENLDEFRKSEMPRYAEMFLANYKLNRRDVIYPLKKPLKSEGSLAVLKGNLAPAGATIKKFAVAADMQRHQGPAVVFDNEREAVDALVAKTIRPGDVIIIRYQGPKAVGMPEMFFISELIASDPVLSRTTSLVTDGRFSGATRGPCVGYLGPEALDGGPIAAVRNGDLILIDIPNRRIDVVGEDGIERGADIMKEVMRDRLAQWQPPGLRPQGRPAPIYGAGAARAGGRIVFRRRDAQMRLIGKTAIVTGAAQSIGAAVARRYAAEGAVVAIVDRARPELAEAVVDEINGSGGEAFFVQADVSREDEVRRMVREVADRCGTVHILVNNAGIDPRKRWTEITADDWDYVMGVNVRSQFLCAKAVHPYMQAQRYGKIVNVSSVTFFTGQANFVHYVASKGAVVGFTRALAREVAGDGITVNCLTPGAVLTETELAKVGAEALKEAERKLAERQSFARRETPADLEGAFVFLASPRQRLRYRADAERRRRLDHALKRSARQARPPAHPARSRGTKASESTASTFDKEKRLLMMKVQAAFLLSVPRKWIYAFAFASIFLIAGFAAAGEAHAQTYYVSSSDPGRSDSGPGTSASAPWATLTKVSSVTFNAGDTILLKKGDTWTGETLFLKGSGTSSNWITLSSYGTGARPRITPYTSEAAIPAADPTNVANNGIMYGIRLQNNAGWKIVGIEIAYTKMGIVYTNDNTANKDGLWIEDCYVHNIAKWPIHPYPSADTRAAELQYAAYSIGIYAHGRHLDSGLYGHLQNITIKNTTINNTDAPLDVGWADNITIDSITAKDSYREGVQFGHVNYDGAGPFVGSFTNSRILRSGYLYGFAWGSAGLQFNAVHHFTVDNVEIGSTKAPDGPDGVGVDFEGLNTDVTVQNSYIHDNDGDAFMLTRNGFWGRNEVTGMPIENSNTSIIGNYIVNNGLKIDPNQPHAAFMVHGWNLGNGGTISGNTIVKASASQALNHIFERTPRLTESMPRDHVYANNIVKLPGGNIIHYAALDFTRRRERRAGAIW</sequence>
<dbReference type="InterPro" id="IPR056740">
    <property type="entry name" value="ILV_EDD_C"/>
</dbReference>
<dbReference type="PANTHER" id="PTHR43661">
    <property type="entry name" value="D-XYLONATE DEHYDRATASE"/>
    <property type="match status" value="1"/>
</dbReference>
<evidence type="ECO:0000256" key="1">
    <source>
        <dbReference type="ARBA" id="ARBA00006484"/>
    </source>
</evidence>
<dbReference type="InterPro" id="IPR020904">
    <property type="entry name" value="Sc_DH/Rdtase_CS"/>
</dbReference>
<name>A0A9X4KQ05_9BACL</name>
<dbReference type="GO" id="GO:0016491">
    <property type="term" value="F:oxidoreductase activity"/>
    <property type="evidence" value="ECO:0007669"/>
    <property type="project" value="UniProtKB-KW"/>
</dbReference>
<dbReference type="InterPro" id="IPR037237">
    <property type="entry name" value="IlvD/EDD_N"/>
</dbReference>
<evidence type="ECO:0000256" key="5">
    <source>
        <dbReference type="ARBA" id="ARBA00022723"/>
    </source>
</evidence>
<dbReference type="InterPro" id="IPR006626">
    <property type="entry name" value="PbH1"/>
</dbReference>
<dbReference type="FunFam" id="3.40.50.720:FF:000084">
    <property type="entry name" value="Short-chain dehydrogenase reductase"/>
    <property type="match status" value="1"/>
</dbReference>
<dbReference type="FunFam" id="3.50.30.80:FF:000001">
    <property type="entry name" value="Dihydroxy-acid dehydratase"/>
    <property type="match status" value="1"/>
</dbReference>
<dbReference type="SUPFAM" id="SSF143975">
    <property type="entry name" value="IlvD/EDD N-terminal domain-like"/>
    <property type="match status" value="1"/>
</dbReference>
<keyword evidence="4" id="KW-0001">2Fe-2S</keyword>
<dbReference type="Pfam" id="PF24877">
    <property type="entry name" value="ILV_EDD_C"/>
    <property type="match status" value="1"/>
</dbReference>
<evidence type="ECO:0000256" key="3">
    <source>
        <dbReference type="ARBA" id="ARBA00022605"/>
    </source>
</evidence>
<keyword evidence="7" id="KW-0408">Iron</keyword>
<keyword evidence="3" id="KW-0028">Amino-acid biosynthesis</keyword>
<dbReference type="InterPro" id="IPR020558">
    <property type="entry name" value="DiOHA_6PGluconate_deHydtase_CS"/>
</dbReference>
<dbReference type="InterPro" id="IPR036291">
    <property type="entry name" value="NAD(P)-bd_dom_sf"/>
</dbReference>
<dbReference type="Proteomes" id="UP001153404">
    <property type="component" value="Unassembled WGS sequence"/>
</dbReference>
<feature type="region of interest" description="Disordered" evidence="11">
    <location>
        <begin position="671"/>
        <end position="700"/>
    </location>
</feature>
<dbReference type="InterPro" id="IPR042096">
    <property type="entry name" value="Dihydro-acid_dehy_C"/>
</dbReference>
<comment type="similarity">
    <text evidence="1">Belongs to the short-chain dehydrogenases/reductases (SDR) family.</text>
</comment>
<dbReference type="PRINTS" id="PR00081">
    <property type="entry name" value="GDHRDH"/>
</dbReference>
<evidence type="ECO:0000259" key="12">
    <source>
        <dbReference type="Pfam" id="PF00920"/>
    </source>
</evidence>
<evidence type="ECO:0000259" key="13">
    <source>
        <dbReference type="Pfam" id="PF24877"/>
    </source>
</evidence>
<organism evidence="14 15">
    <name type="scientific">Cohnella rhizosphaerae</name>
    <dbReference type="NCBI Taxonomy" id="1457232"/>
    <lineage>
        <taxon>Bacteria</taxon>
        <taxon>Bacillati</taxon>
        <taxon>Bacillota</taxon>
        <taxon>Bacilli</taxon>
        <taxon>Bacillales</taxon>
        <taxon>Paenibacillaceae</taxon>
        <taxon>Cohnella</taxon>
    </lineage>
</organism>
<keyword evidence="9" id="KW-0456">Lyase</keyword>
<dbReference type="GO" id="GO:0005829">
    <property type="term" value="C:cytosol"/>
    <property type="evidence" value="ECO:0007669"/>
    <property type="project" value="TreeGrafter"/>
</dbReference>
<keyword evidence="15" id="KW-1185">Reference proteome</keyword>
<dbReference type="InterPro" id="IPR011050">
    <property type="entry name" value="Pectin_lyase_fold/virulence"/>
</dbReference>
<evidence type="ECO:0000256" key="6">
    <source>
        <dbReference type="ARBA" id="ARBA00023002"/>
    </source>
</evidence>
<evidence type="ECO:0000256" key="11">
    <source>
        <dbReference type="SAM" id="MobiDB-lite"/>
    </source>
</evidence>
<dbReference type="Gene3D" id="3.40.50.720">
    <property type="entry name" value="NAD(P)-binding Rossmann-like Domain"/>
    <property type="match status" value="1"/>
</dbReference>
<dbReference type="GO" id="GO:0008652">
    <property type="term" value="P:amino acid biosynthetic process"/>
    <property type="evidence" value="ECO:0007669"/>
    <property type="project" value="UniProtKB-KW"/>
</dbReference>
<accession>A0A9X4KQ05</accession>
<comment type="caution">
    <text evidence="14">The sequence shown here is derived from an EMBL/GenBank/DDBJ whole genome shotgun (WGS) entry which is preliminary data.</text>
</comment>
<dbReference type="PROSITE" id="PS00887">
    <property type="entry name" value="ILVD_EDD_2"/>
    <property type="match status" value="1"/>
</dbReference>
<dbReference type="GO" id="GO:0051537">
    <property type="term" value="F:2 iron, 2 sulfur cluster binding"/>
    <property type="evidence" value="ECO:0007669"/>
    <property type="project" value="UniProtKB-KW"/>
</dbReference>
<comment type="similarity">
    <text evidence="2">Belongs to the IlvD/Edd family.</text>
</comment>
<evidence type="ECO:0000256" key="2">
    <source>
        <dbReference type="ARBA" id="ARBA00006486"/>
    </source>
</evidence>
<dbReference type="Pfam" id="PF00920">
    <property type="entry name" value="ILVD_EDD_N"/>
    <property type="match status" value="1"/>
</dbReference>